<keyword evidence="3 5" id="KW-0694">RNA-binding</keyword>
<dbReference type="Gene3D" id="3.30.70.330">
    <property type="match status" value="1"/>
</dbReference>
<evidence type="ECO:0000256" key="3">
    <source>
        <dbReference type="ARBA" id="ARBA00022884"/>
    </source>
</evidence>
<dbReference type="InterPro" id="IPR050825">
    <property type="entry name" value="RBM42_RBP45_47-like"/>
</dbReference>
<dbReference type="AlphaFoldDB" id="A0A0K0EDJ3"/>
<feature type="domain" description="RRM" evidence="7">
    <location>
        <begin position="161"/>
        <end position="239"/>
    </location>
</feature>
<dbReference type="InterPro" id="IPR012677">
    <property type="entry name" value="Nucleotide-bd_a/b_plait_sf"/>
</dbReference>
<keyword evidence="8" id="KW-1185">Reference proteome</keyword>
<dbReference type="InterPro" id="IPR000504">
    <property type="entry name" value="RRM_dom"/>
</dbReference>
<dbReference type="WBParaSite" id="TCONS_00009529.p1">
    <property type="protein sequence ID" value="TCONS_00009529.p1"/>
    <property type="gene ID" value="XLOC_007329"/>
</dbReference>
<evidence type="ECO:0000313" key="8">
    <source>
        <dbReference type="Proteomes" id="UP000035681"/>
    </source>
</evidence>
<dbReference type="InterPro" id="IPR035979">
    <property type="entry name" value="RBD_domain_sf"/>
</dbReference>
<dbReference type="CDD" id="cd12383">
    <property type="entry name" value="RRM_RBM42"/>
    <property type="match status" value="1"/>
</dbReference>
<dbReference type="GO" id="GO:0003729">
    <property type="term" value="F:mRNA binding"/>
    <property type="evidence" value="ECO:0007669"/>
    <property type="project" value="InterPro"/>
</dbReference>
<accession>A0A0K0EDJ3</accession>
<proteinExistence type="inferred from homology"/>
<evidence type="ECO:0000256" key="2">
    <source>
        <dbReference type="ARBA" id="ARBA00015192"/>
    </source>
</evidence>
<evidence type="ECO:0000313" key="9">
    <source>
        <dbReference type="WBParaSite" id="SSTP_0000755500.1"/>
    </source>
</evidence>
<dbReference type="PROSITE" id="PS50102">
    <property type="entry name" value="RRM"/>
    <property type="match status" value="1"/>
</dbReference>
<dbReference type="SMART" id="SM00360">
    <property type="entry name" value="RRM"/>
    <property type="match status" value="1"/>
</dbReference>
<dbReference type="Pfam" id="PF00076">
    <property type="entry name" value="RRM_1"/>
    <property type="match status" value="1"/>
</dbReference>
<dbReference type="STRING" id="6248.A0A0K0EDJ3"/>
<sequence>MAEFEDPLDAFFKEISELEAQNTTESVENTNNGVVSNDKSSNTNVVLDSDVKNPSNTLPSTTDNSGKISKSAVISSAPQLYTDFQGTKKSSTNETVTQLKPLALPSDVELVTQKKKAEEAYRNSYLGQVMRGEKKMKRFIRCAGGQKWEDPSLAEWDPNDFRIFCGDLGNEVNDDLLTRTFRDFPSFQKAKVIRDSRTGKSKGYGFVSFRKQEGFIKAMKEMDGKYVGNRPIKLRKKTRKSKNGFMLIFIIWRVVSFKNSAFFSILKCHLES</sequence>
<evidence type="ECO:0000259" key="7">
    <source>
        <dbReference type="PROSITE" id="PS50102"/>
    </source>
</evidence>
<organism evidence="9">
    <name type="scientific">Strongyloides stercoralis</name>
    <name type="common">Threadworm</name>
    <dbReference type="NCBI Taxonomy" id="6248"/>
    <lineage>
        <taxon>Eukaryota</taxon>
        <taxon>Metazoa</taxon>
        <taxon>Ecdysozoa</taxon>
        <taxon>Nematoda</taxon>
        <taxon>Chromadorea</taxon>
        <taxon>Rhabditida</taxon>
        <taxon>Tylenchina</taxon>
        <taxon>Panagrolaimomorpha</taxon>
        <taxon>Strongyloidoidea</taxon>
        <taxon>Strongyloididae</taxon>
        <taxon>Strongyloides</taxon>
    </lineage>
</organism>
<name>A0A0K0EDJ3_STRER</name>
<evidence type="ECO:0000256" key="6">
    <source>
        <dbReference type="SAM" id="MobiDB-lite"/>
    </source>
</evidence>
<protein>
    <recommendedName>
        <fullName evidence="2">RNA-binding protein 42</fullName>
    </recommendedName>
    <alternativeName>
        <fullName evidence="4">RNA-binding motif protein 42</fullName>
    </alternativeName>
</protein>
<dbReference type="WBParaSite" id="SSTP_0000755500.1">
    <property type="protein sequence ID" value="SSTP_0000755500.1"/>
    <property type="gene ID" value="SSTP_0000755500"/>
</dbReference>
<dbReference type="Proteomes" id="UP000035681">
    <property type="component" value="Unplaced"/>
</dbReference>
<evidence type="ECO:0000256" key="4">
    <source>
        <dbReference type="ARBA" id="ARBA00030574"/>
    </source>
</evidence>
<dbReference type="PANTHER" id="PTHR47640">
    <property type="entry name" value="TRNA SELENOCYSTEINE 1-ASSOCIATED PROTEIN 1-RELATED-RELATED"/>
    <property type="match status" value="1"/>
</dbReference>
<feature type="region of interest" description="Disordered" evidence="6">
    <location>
        <begin position="22"/>
        <end position="69"/>
    </location>
</feature>
<dbReference type="SUPFAM" id="SSF54928">
    <property type="entry name" value="RNA-binding domain, RBD"/>
    <property type="match status" value="1"/>
</dbReference>
<evidence type="ECO:0000256" key="1">
    <source>
        <dbReference type="ARBA" id="ARBA00007408"/>
    </source>
</evidence>
<evidence type="ECO:0000256" key="5">
    <source>
        <dbReference type="PROSITE-ProRule" id="PRU00176"/>
    </source>
</evidence>
<dbReference type="InterPro" id="IPR034215">
    <property type="entry name" value="RBM42_RRM"/>
</dbReference>
<reference evidence="9" key="1">
    <citation type="submission" date="2015-08" db="UniProtKB">
        <authorList>
            <consortium name="WormBaseParasite"/>
        </authorList>
    </citation>
    <scope>IDENTIFICATION</scope>
</reference>
<comment type="similarity">
    <text evidence="1">Belongs to the RRM RBM42 family.</text>
</comment>
<dbReference type="PANTHER" id="PTHR47640:SF11">
    <property type="entry name" value="RNA-BINDING PROTEIN 42"/>
    <property type="match status" value="1"/>
</dbReference>